<dbReference type="PANTHER" id="PTHR30353:SF0">
    <property type="entry name" value="TRANSMEMBRANE PROTEIN"/>
    <property type="match status" value="1"/>
</dbReference>
<proteinExistence type="inferred from homology"/>
<evidence type="ECO:0000256" key="4">
    <source>
        <dbReference type="ARBA" id="ARBA00022692"/>
    </source>
</evidence>
<name>A0A1G2KGT3_9BACT</name>
<keyword evidence="5 7" id="KW-1133">Transmembrane helix</keyword>
<evidence type="ECO:0000256" key="3">
    <source>
        <dbReference type="ARBA" id="ARBA00022475"/>
    </source>
</evidence>
<evidence type="ECO:0000256" key="6">
    <source>
        <dbReference type="ARBA" id="ARBA00023136"/>
    </source>
</evidence>
<dbReference type="GO" id="GO:0005886">
    <property type="term" value="C:plasma membrane"/>
    <property type="evidence" value="ECO:0007669"/>
    <property type="project" value="UniProtKB-SubCell"/>
</dbReference>
<evidence type="ECO:0000256" key="2">
    <source>
        <dbReference type="ARBA" id="ARBA00010792"/>
    </source>
</evidence>
<dbReference type="STRING" id="1802270.A3C07_02390"/>
<dbReference type="Pfam" id="PF09335">
    <property type="entry name" value="VTT_dom"/>
    <property type="match status" value="1"/>
</dbReference>
<dbReference type="PANTHER" id="PTHR30353">
    <property type="entry name" value="INNER MEMBRANE PROTEIN DEDA-RELATED"/>
    <property type="match status" value="1"/>
</dbReference>
<comment type="subcellular location">
    <subcellularLocation>
        <location evidence="1 7">Cell membrane</location>
        <topology evidence="1 7">Multi-pass membrane protein</topology>
    </subcellularLocation>
</comment>
<comment type="similarity">
    <text evidence="2 7">Belongs to the DedA family.</text>
</comment>
<organism evidence="9 10">
    <name type="scientific">Candidatus Sungbacteria bacterium RIFCSPHIGHO2_02_FULL_47_11</name>
    <dbReference type="NCBI Taxonomy" id="1802270"/>
    <lineage>
        <taxon>Bacteria</taxon>
        <taxon>Candidatus Sungiibacteriota</taxon>
    </lineage>
</organism>
<feature type="transmembrane region" description="Helical" evidence="7">
    <location>
        <begin position="146"/>
        <end position="167"/>
    </location>
</feature>
<sequence>MEFFGFDIAALIKTVGLIGLFGIVFAESGLLVGFFLPGDSLLFTAGFLASQGFFDLWPLFIVCFAGAVLGDSFGYAFGYRVGPKIFTREDSIFFHKKHLERAAFFYERYGPATIVLARFMPIIRTFAPILAGVGNMRYRTFLSYNAIGGFLWGIGMPLLGYFLGSIIPNPDRYLIPIVIVIIILSFLPPIVHVLRRKDERDRLLALFKNRKG</sequence>
<protein>
    <recommendedName>
        <fullName evidence="8">VTT domain-containing protein</fullName>
    </recommendedName>
</protein>
<keyword evidence="4 7" id="KW-0812">Transmembrane</keyword>
<evidence type="ECO:0000313" key="9">
    <source>
        <dbReference type="EMBL" id="OGZ98654.1"/>
    </source>
</evidence>
<keyword evidence="3 7" id="KW-1003">Cell membrane</keyword>
<evidence type="ECO:0000256" key="5">
    <source>
        <dbReference type="ARBA" id="ARBA00022989"/>
    </source>
</evidence>
<comment type="caution">
    <text evidence="9">The sequence shown here is derived from an EMBL/GenBank/DDBJ whole genome shotgun (WGS) entry which is preliminary data.</text>
</comment>
<dbReference type="Proteomes" id="UP000179023">
    <property type="component" value="Unassembled WGS sequence"/>
</dbReference>
<dbReference type="AlphaFoldDB" id="A0A1G2KGT3"/>
<reference evidence="9 10" key="1">
    <citation type="journal article" date="2016" name="Nat. Commun.">
        <title>Thousands of microbial genomes shed light on interconnected biogeochemical processes in an aquifer system.</title>
        <authorList>
            <person name="Anantharaman K."/>
            <person name="Brown C.T."/>
            <person name="Hug L.A."/>
            <person name="Sharon I."/>
            <person name="Castelle C.J."/>
            <person name="Probst A.J."/>
            <person name="Thomas B.C."/>
            <person name="Singh A."/>
            <person name="Wilkins M.J."/>
            <person name="Karaoz U."/>
            <person name="Brodie E.L."/>
            <person name="Williams K.H."/>
            <person name="Hubbard S.S."/>
            <person name="Banfield J.F."/>
        </authorList>
    </citation>
    <scope>NUCLEOTIDE SEQUENCE [LARGE SCALE GENOMIC DNA]</scope>
</reference>
<gene>
    <name evidence="9" type="ORF">A3C07_02390</name>
</gene>
<feature type="transmembrane region" description="Helical" evidence="7">
    <location>
        <begin position="12"/>
        <end position="36"/>
    </location>
</feature>
<evidence type="ECO:0000313" key="10">
    <source>
        <dbReference type="Proteomes" id="UP000179023"/>
    </source>
</evidence>
<feature type="domain" description="VTT" evidence="8">
    <location>
        <begin position="36"/>
        <end position="161"/>
    </location>
</feature>
<dbReference type="EMBL" id="MHQI01000060">
    <property type="protein sequence ID" value="OGZ98654.1"/>
    <property type="molecule type" value="Genomic_DNA"/>
</dbReference>
<evidence type="ECO:0000259" key="8">
    <source>
        <dbReference type="Pfam" id="PF09335"/>
    </source>
</evidence>
<feature type="transmembrane region" description="Helical" evidence="7">
    <location>
        <begin position="56"/>
        <end position="78"/>
    </location>
</feature>
<feature type="transmembrane region" description="Helical" evidence="7">
    <location>
        <begin position="173"/>
        <end position="194"/>
    </location>
</feature>
<accession>A0A1G2KGT3</accession>
<dbReference type="InterPro" id="IPR032816">
    <property type="entry name" value="VTT_dom"/>
</dbReference>
<keyword evidence="6 7" id="KW-0472">Membrane</keyword>
<evidence type="ECO:0000256" key="1">
    <source>
        <dbReference type="ARBA" id="ARBA00004651"/>
    </source>
</evidence>
<dbReference type="InterPro" id="IPR032818">
    <property type="entry name" value="DedA-like"/>
</dbReference>
<evidence type="ECO:0000256" key="7">
    <source>
        <dbReference type="RuleBase" id="RU367016"/>
    </source>
</evidence>